<comment type="caution">
    <text evidence="13">The sequence shown here is derived from an EMBL/GenBank/DDBJ whole genome shotgun (WGS) entry which is preliminary data.</text>
</comment>
<protein>
    <recommendedName>
        <fullName evidence="3">histidine kinase</fullName>
        <ecNumber evidence="3">2.7.13.3</ecNumber>
    </recommendedName>
</protein>
<evidence type="ECO:0000256" key="9">
    <source>
        <dbReference type="ARBA" id="ARBA00023012"/>
    </source>
</evidence>
<evidence type="ECO:0000256" key="6">
    <source>
        <dbReference type="ARBA" id="ARBA00022692"/>
    </source>
</evidence>
<evidence type="ECO:0000313" key="14">
    <source>
        <dbReference type="Proteomes" id="UP000195569"/>
    </source>
</evidence>
<dbReference type="SMART" id="SM00304">
    <property type="entry name" value="HAMP"/>
    <property type="match status" value="1"/>
</dbReference>
<evidence type="ECO:0000256" key="5">
    <source>
        <dbReference type="ARBA" id="ARBA00022679"/>
    </source>
</evidence>
<evidence type="ECO:0000259" key="11">
    <source>
        <dbReference type="PROSITE" id="PS50109"/>
    </source>
</evidence>
<dbReference type="Pfam" id="PF00672">
    <property type="entry name" value="HAMP"/>
    <property type="match status" value="1"/>
</dbReference>
<dbReference type="EC" id="2.7.13.3" evidence="3"/>
<dbReference type="InterPro" id="IPR003661">
    <property type="entry name" value="HisK_dim/P_dom"/>
</dbReference>
<dbReference type="GO" id="GO:0005886">
    <property type="term" value="C:plasma membrane"/>
    <property type="evidence" value="ECO:0007669"/>
    <property type="project" value="TreeGrafter"/>
</dbReference>
<dbReference type="Gene3D" id="1.10.287.130">
    <property type="match status" value="1"/>
</dbReference>
<dbReference type="PROSITE" id="PS50885">
    <property type="entry name" value="HAMP"/>
    <property type="match status" value="1"/>
</dbReference>
<dbReference type="AlphaFoldDB" id="A0A1N7SK68"/>
<dbReference type="InterPro" id="IPR050428">
    <property type="entry name" value="TCS_sensor_his_kinase"/>
</dbReference>
<comment type="catalytic activity">
    <reaction evidence="1">
        <text>ATP + protein L-histidine = ADP + protein N-phospho-L-histidine.</text>
        <dbReference type="EC" id="2.7.13.3"/>
    </reaction>
</comment>
<dbReference type="InterPro" id="IPR036890">
    <property type="entry name" value="HATPase_C_sf"/>
</dbReference>
<dbReference type="SUPFAM" id="SSF158472">
    <property type="entry name" value="HAMP domain-like"/>
    <property type="match status" value="1"/>
</dbReference>
<evidence type="ECO:0000313" key="13">
    <source>
        <dbReference type="EMBL" id="SIT47816.1"/>
    </source>
</evidence>
<dbReference type="InterPro" id="IPR003594">
    <property type="entry name" value="HATPase_dom"/>
</dbReference>
<evidence type="ECO:0000256" key="10">
    <source>
        <dbReference type="SAM" id="Phobius"/>
    </source>
</evidence>
<dbReference type="GO" id="GO:0000155">
    <property type="term" value="F:phosphorelay sensor kinase activity"/>
    <property type="evidence" value="ECO:0007669"/>
    <property type="project" value="InterPro"/>
</dbReference>
<evidence type="ECO:0000256" key="3">
    <source>
        <dbReference type="ARBA" id="ARBA00012438"/>
    </source>
</evidence>
<evidence type="ECO:0000256" key="2">
    <source>
        <dbReference type="ARBA" id="ARBA00004370"/>
    </source>
</evidence>
<dbReference type="CDD" id="cd06225">
    <property type="entry name" value="HAMP"/>
    <property type="match status" value="1"/>
</dbReference>
<dbReference type="EMBL" id="CYGY02000060">
    <property type="protein sequence ID" value="SIT47816.1"/>
    <property type="molecule type" value="Genomic_DNA"/>
</dbReference>
<accession>A0A1N7SK68</accession>
<dbReference type="PANTHER" id="PTHR45436:SF8">
    <property type="entry name" value="HISTIDINE KINASE"/>
    <property type="match status" value="1"/>
</dbReference>
<keyword evidence="7 13" id="KW-0418">Kinase</keyword>
<dbReference type="Gene3D" id="6.10.340.10">
    <property type="match status" value="1"/>
</dbReference>
<dbReference type="PANTHER" id="PTHR45436">
    <property type="entry name" value="SENSOR HISTIDINE KINASE YKOH"/>
    <property type="match status" value="1"/>
</dbReference>
<dbReference type="PROSITE" id="PS50109">
    <property type="entry name" value="HIS_KIN"/>
    <property type="match status" value="1"/>
</dbReference>
<keyword evidence="14" id="KW-1185">Reference proteome</keyword>
<dbReference type="InterPro" id="IPR005467">
    <property type="entry name" value="His_kinase_dom"/>
</dbReference>
<dbReference type="Pfam" id="PF02518">
    <property type="entry name" value="HATPase_c"/>
    <property type="match status" value="1"/>
</dbReference>
<dbReference type="SUPFAM" id="SSF47384">
    <property type="entry name" value="Homodimeric domain of signal transducing histidine kinase"/>
    <property type="match status" value="1"/>
</dbReference>
<keyword evidence="6 10" id="KW-0812">Transmembrane</keyword>
<evidence type="ECO:0000256" key="7">
    <source>
        <dbReference type="ARBA" id="ARBA00022777"/>
    </source>
</evidence>
<evidence type="ECO:0000256" key="4">
    <source>
        <dbReference type="ARBA" id="ARBA00022553"/>
    </source>
</evidence>
<keyword evidence="8 10" id="KW-1133">Transmembrane helix</keyword>
<sequence>MDRGICCVRLTDLHRTTGFRLATLFLALFGAAALVLFSYLYVEITGFEKERIDDWLVREHAGVGREEAAELVASFNQQSRYDTRRQRPFGLFDPAGHRIAGGYPGNLPPIPYFDKPFAMRLEVMPGRPPARCIAARLSEARVALQCQNTRDLDHFDEELLHALLSAGVLTLSAGLLGAVLIGVGAMRRLDAVTESIRSIVAGDLSRRLPVHKRNDDLDRLVRVVNGMLDEIERLMHEVKGVCDAIAHDLRTPLTRLIASLERAQRRTMTEAEYRTTIDDVITEAIGIQRTFNAMLRISEIESGARRENFAGVDLAFVAADVFEFYEPAAEERMLSFTLHRDEAASFEMQGDANLLFEAVANLTENAIKFARAGGHVQLELFRDIEGMGIRVIDDGPGITPEEREAVLRRFYRGEASRHTPGSGLGLSLVNAVAGMHGMVVRFEDAQRGCRIALIRYAEASR</sequence>
<gene>
    <name evidence="13" type="ORF">BN2476_600030</name>
</gene>
<evidence type="ECO:0000259" key="12">
    <source>
        <dbReference type="PROSITE" id="PS50885"/>
    </source>
</evidence>
<dbReference type="InterPro" id="IPR036097">
    <property type="entry name" value="HisK_dim/P_sf"/>
</dbReference>
<name>A0A1N7SK68_9BURK</name>
<keyword evidence="5" id="KW-0808">Transferase</keyword>
<dbReference type="Gene3D" id="3.30.565.10">
    <property type="entry name" value="Histidine kinase-like ATPase, C-terminal domain"/>
    <property type="match status" value="1"/>
</dbReference>
<dbReference type="Proteomes" id="UP000195569">
    <property type="component" value="Unassembled WGS sequence"/>
</dbReference>
<dbReference type="SUPFAM" id="SSF55874">
    <property type="entry name" value="ATPase domain of HSP90 chaperone/DNA topoisomerase II/histidine kinase"/>
    <property type="match status" value="1"/>
</dbReference>
<evidence type="ECO:0000256" key="1">
    <source>
        <dbReference type="ARBA" id="ARBA00000085"/>
    </source>
</evidence>
<feature type="transmembrane region" description="Helical" evidence="10">
    <location>
        <begin position="21"/>
        <end position="42"/>
    </location>
</feature>
<feature type="transmembrane region" description="Helical" evidence="10">
    <location>
        <begin position="159"/>
        <end position="183"/>
    </location>
</feature>
<proteinExistence type="predicted"/>
<keyword evidence="9" id="KW-0902">Two-component regulatory system</keyword>
<dbReference type="CDD" id="cd00082">
    <property type="entry name" value="HisKA"/>
    <property type="match status" value="1"/>
</dbReference>
<keyword evidence="10" id="KW-0472">Membrane</keyword>
<feature type="domain" description="HAMP" evidence="12">
    <location>
        <begin position="186"/>
        <end position="236"/>
    </location>
</feature>
<keyword evidence="4" id="KW-0597">Phosphoprotein</keyword>
<organism evidence="13 14">
    <name type="scientific">Paraburkholderia piptadeniae</name>
    <dbReference type="NCBI Taxonomy" id="1701573"/>
    <lineage>
        <taxon>Bacteria</taxon>
        <taxon>Pseudomonadati</taxon>
        <taxon>Pseudomonadota</taxon>
        <taxon>Betaproteobacteria</taxon>
        <taxon>Burkholderiales</taxon>
        <taxon>Burkholderiaceae</taxon>
        <taxon>Paraburkholderia</taxon>
    </lineage>
</organism>
<dbReference type="InterPro" id="IPR003660">
    <property type="entry name" value="HAMP_dom"/>
</dbReference>
<dbReference type="Pfam" id="PF00512">
    <property type="entry name" value="HisKA"/>
    <property type="match status" value="1"/>
</dbReference>
<comment type="subcellular location">
    <subcellularLocation>
        <location evidence="2">Membrane</location>
    </subcellularLocation>
</comment>
<feature type="domain" description="Histidine kinase" evidence="11">
    <location>
        <begin position="244"/>
        <end position="453"/>
    </location>
</feature>
<dbReference type="SMART" id="SM00388">
    <property type="entry name" value="HisKA"/>
    <property type="match status" value="1"/>
</dbReference>
<dbReference type="SMART" id="SM00387">
    <property type="entry name" value="HATPase_c"/>
    <property type="match status" value="1"/>
</dbReference>
<reference evidence="13" key="1">
    <citation type="submission" date="2016-12" db="EMBL/GenBank/DDBJ databases">
        <authorList>
            <person name="Moulin L."/>
        </authorList>
    </citation>
    <scope>NUCLEOTIDE SEQUENCE [LARGE SCALE GENOMIC DNA]</scope>
    <source>
        <strain evidence="13">STM 7183</strain>
    </source>
</reference>
<evidence type="ECO:0000256" key="8">
    <source>
        <dbReference type="ARBA" id="ARBA00022989"/>
    </source>
</evidence>